<sequence length="45" mass="5228">MVTQDDHVSRSLRIKQREPLNAEPDVAELVEFPITPEGLIYIRNH</sequence>
<dbReference type="Gene3D" id="3.90.420.10">
    <property type="entry name" value="Oxidoreductase, molybdopterin-binding domain"/>
    <property type="match status" value="1"/>
</dbReference>
<proteinExistence type="predicted"/>
<evidence type="ECO:0000313" key="2">
    <source>
        <dbReference type="Proteomes" id="UP000298061"/>
    </source>
</evidence>
<dbReference type="Proteomes" id="UP000298061">
    <property type="component" value="Unassembled WGS sequence"/>
</dbReference>
<dbReference type="EMBL" id="SFCI01003378">
    <property type="protein sequence ID" value="TFY73055.1"/>
    <property type="molecule type" value="Genomic_DNA"/>
</dbReference>
<gene>
    <name evidence="1" type="ORF">EWM64_g10957</name>
</gene>
<dbReference type="AlphaFoldDB" id="A0A4Y9ZE51"/>
<evidence type="ECO:0000313" key="1">
    <source>
        <dbReference type="EMBL" id="TFY73055.1"/>
    </source>
</evidence>
<keyword evidence="2" id="KW-1185">Reference proteome</keyword>
<comment type="caution">
    <text evidence="1">The sequence shown here is derived from an EMBL/GenBank/DDBJ whole genome shotgun (WGS) entry which is preliminary data.</text>
</comment>
<accession>A0A4Y9ZE51</accession>
<dbReference type="OrthoDB" id="10051395at2759"/>
<organism evidence="1 2">
    <name type="scientific">Hericium alpestre</name>
    <dbReference type="NCBI Taxonomy" id="135208"/>
    <lineage>
        <taxon>Eukaryota</taxon>
        <taxon>Fungi</taxon>
        <taxon>Dikarya</taxon>
        <taxon>Basidiomycota</taxon>
        <taxon>Agaricomycotina</taxon>
        <taxon>Agaricomycetes</taxon>
        <taxon>Russulales</taxon>
        <taxon>Hericiaceae</taxon>
        <taxon>Hericium</taxon>
    </lineage>
</organism>
<dbReference type="InterPro" id="IPR036374">
    <property type="entry name" value="OxRdtase_Mopterin-bd_sf"/>
</dbReference>
<name>A0A4Y9ZE51_9AGAM</name>
<protein>
    <submittedName>
        <fullName evidence="1">Uncharacterized protein</fullName>
    </submittedName>
</protein>
<feature type="non-terminal residue" evidence="1">
    <location>
        <position position="45"/>
    </location>
</feature>
<reference evidence="1 2" key="1">
    <citation type="submission" date="2019-02" db="EMBL/GenBank/DDBJ databases">
        <title>Genome sequencing of the rare red list fungi Hericium alpestre (H. flagellum).</title>
        <authorList>
            <person name="Buettner E."/>
            <person name="Kellner H."/>
        </authorList>
    </citation>
    <scope>NUCLEOTIDE SEQUENCE [LARGE SCALE GENOMIC DNA]</scope>
    <source>
        <strain evidence="1 2">DSM 108284</strain>
    </source>
</reference>